<dbReference type="EMBL" id="CALYLK010000136">
    <property type="protein sequence ID" value="CAH8233118.1"/>
    <property type="molecule type" value="Genomic_DNA"/>
</dbReference>
<proteinExistence type="predicted"/>
<feature type="transmembrane region" description="Helical" evidence="2">
    <location>
        <begin position="455"/>
        <end position="477"/>
    </location>
</feature>
<keyword evidence="2" id="KW-0472">Membrane</keyword>
<feature type="transmembrane region" description="Helical" evidence="2">
    <location>
        <begin position="348"/>
        <end position="370"/>
    </location>
</feature>
<sequence length="632" mass="67084">MSAEDGIRDMVTGGAGLVATGFAIQNALMPAIEMDRKIGEVKSLGVTDEALKQLSNTALKFSAEYGKSATEFVDASYDIKSAMGNLNGVELAGITESSAILAAATKADTKTITDYMGTMYGIFETQAEKMGKADWAAQVAGMTAKSVEMFKTDGNKMAQAFSQLGSSATAFGVDMSEQMAVLGSLGASMGGGAAATKYTAFLTGATTAQKKLGLSFFDSSGKMLPMVEILDKIQGRIGHMKDDKQFQVLKNAFGSVEAVKLIQNLQSKTGSLTKQIDELGKIKGIDQAKTMASAMTDQWERLEASWFAVRAAAFGMILPSFNAIAGSIADGLTWLTAMTDQYPMLTQVISYAAIGVVSLGGVVASLSLVMGIAKMMSAGWSVTMLGLSSSLKLLGAATQMLTLKTWLLNAAFWANPITWIVAGIFAAVAAIWIFKDYIGAFLDGFISGFIEASGVATLFEPLILAFKLIGSAIGWVFDWVVRLLTPIDAASESLISFASAGQMVGFIIGSVFQGILMPIKVVMMALDQFLQLINKIPGIDINFDLGVSDLKDIPEVNGTLSNSIDVTNADTSVIDYKNPQNAPALNPAMVQNLNSTQSRQTVNSRNYGDIYVTTTNGFSFEDIEEKRDLDAG</sequence>
<dbReference type="Pfam" id="PF10145">
    <property type="entry name" value="PhageMin_Tail"/>
    <property type="match status" value="1"/>
</dbReference>
<reference evidence="4" key="1">
    <citation type="submission" date="2022-06" db="EMBL/GenBank/DDBJ databases">
        <authorList>
            <person name="Goudenege D."/>
            <person name="Le Roux F."/>
        </authorList>
    </citation>
    <scope>NUCLEOTIDE SEQUENCE</scope>
    <source>
        <strain evidence="4">12-063</strain>
    </source>
</reference>
<feature type="domain" description="Phage tail tape measure protein" evidence="3">
    <location>
        <begin position="56"/>
        <end position="254"/>
    </location>
</feature>
<name>A0ABM9FR53_9VIBR</name>
<feature type="transmembrane region" description="Helical" evidence="2">
    <location>
        <begin position="497"/>
        <end position="516"/>
    </location>
</feature>
<dbReference type="PANTHER" id="PTHR37813">
    <property type="entry name" value="FELS-2 PROPHAGE PROTEIN"/>
    <property type="match status" value="1"/>
</dbReference>
<keyword evidence="5" id="KW-1185">Reference proteome</keyword>
<evidence type="ECO:0000259" key="3">
    <source>
        <dbReference type="Pfam" id="PF10145"/>
    </source>
</evidence>
<dbReference type="InterPro" id="IPR010090">
    <property type="entry name" value="Phage_tape_meas"/>
</dbReference>
<organism evidence="4 5">
    <name type="scientific">Vibrio aestuarianus</name>
    <dbReference type="NCBI Taxonomy" id="28171"/>
    <lineage>
        <taxon>Bacteria</taxon>
        <taxon>Pseudomonadati</taxon>
        <taxon>Pseudomonadota</taxon>
        <taxon>Gammaproteobacteria</taxon>
        <taxon>Vibrionales</taxon>
        <taxon>Vibrionaceae</taxon>
        <taxon>Vibrio</taxon>
    </lineage>
</organism>
<feature type="transmembrane region" description="Helical" evidence="2">
    <location>
        <begin position="307"/>
        <end position="328"/>
    </location>
</feature>
<comment type="caution">
    <text evidence="4">The sequence shown here is derived from an EMBL/GenBank/DDBJ whole genome shotgun (WGS) entry which is preliminary data.</text>
</comment>
<dbReference type="PANTHER" id="PTHR37813:SF1">
    <property type="entry name" value="FELS-2 PROPHAGE PROTEIN"/>
    <property type="match status" value="1"/>
</dbReference>
<gene>
    <name evidence="4" type="ORF">VAE063_950140</name>
</gene>
<dbReference type="Proteomes" id="UP001152658">
    <property type="component" value="Unassembled WGS sequence"/>
</dbReference>
<keyword evidence="2" id="KW-0812">Transmembrane</keyword>
<keyword evidence="1" id="KW-1188">Viral release from host cell</keyword>
<evidence type="ECO:0000313" key="5">
    <source>
        <dbReference type="Proteomes" id="UP001152658"/>
    </source>
</evidence>
<keyword evidence="2" id="KW-1133">Transmembrane helix</keyword>
<feature type="transmembrane region" description="Helical" evidence="2">
    <location>
        <begin position="413"/>
        <end position="434"/>
    </location>
</feature>
<evidence type="ECO:0000256" key="2">
    <source>
        <dbReference type="SAM" id="Phobius"/>
    </source>
</evidence>
<evidence type="ECO:0000313" key="4">
    <source>
        <dbReference type="EMBL" id="CAH8233118.1"/>
    </source>
</evidence>
<accession>A0ABM9FR53</accession>
<protein>
    <submittedName>
        <fullName evidence="4">Phage tail tape measure protein, family</fullName>
    </submittedName>
</protein>
<evidence type="ECO:0000256" key="1">
    <source>
        <dbReference type="ARBA" id="ARBA00022612"/>
    </source>
</evidence>
<dbReference type="NCBIfam" id="TIGR01760">
    <property type="entry name" value="tape_meas_TP901"/>
    <property type="match status" value="1"/>
</dbReference>